<dbReference type="AlphaFoldDB" id="A0A0C2S2I4"/>
<accession>A0A0C2S2I4</accession>
<dbReference type="Proteomes" id="UP000054549">
    <property type="component" value="Unassembled WGS sequence"/>
</dbReference>
<dbReference type="HOGENOM" id="CLU_2978654_0_0_1"/>
<dbReference type="EMBL" id="KN818394">
    <property type="protein sequence ID" value="KIL56875.1"/>
    <property type="molecule type" value="Genomic_DNA"/>
</dbReference>
<proteinExistence type="predicted"/>
<organism evidence="2 3">
    <name type="scientific">Amanita muscaria (strain Koide BX008)</name>
    <dbReference type="NCBI Taxonomy" id="946122"/>
    <lineage>
        <taxon>Eukaryota</taxon>
        <taxon>Fungi</taxon>
        <taxon>Dikarya</taxon>
        <taxon>Basidiomycota</taxon>
        <taxon>Agaricomycotina</taxon>
        <taxon>Agaricomycetes</taxon>
        <taxon>Agaricomycetidae</taxon>
        <taxon>Agaricales</taxon>
        <taxon>Pluteineae</taxon>
        <taxon>Amanitaceae</taxon>
        <taxon>Amanita</taxon>
    </lineage>
</organism>
<sequence>MACNGECPTTKTLRVANLCFTTITPAIDRPKQGMVVQCLPPSITQSHTSYCLHDTLNT</sequence>
<keyword evidence="3" id="KW-1185">Reference proteome</keyword>
<dbReference type="EMBL" id="KN818500">
    <property type="protein sequence ID" value="KIL55557.1"/>
    <property type="molecule type" value="Genomic_DNA"/>
</dbReference>
<gene>
    <name evidence="2" type="ORF">M378DRAFT_172321</name>
    <name evidence="1" type="ORF">M378DRAFT_173546</name>
</gene>
<evidence type="ECO:0000313" key="3">
    <source>
        <dbReference type="Proteomes" id="UP000054549"/>
    </source>
</evidence>
<evidence type="ECO:0000313" key="2">
    <source>
        <dbReference type="EMBL" id="KIL56875.1"/>
    </source>
</evidence>
<protein>
    <submittedName>
        <fullName evidence="2">Uncharacterized protein</fullName>
    </submittedName>
</protein>
<reference evidence="2 3" key="1">
    <citation type="submission" date="2014-04" db="EMBL/GenBank/DDBJ databases">
        <title>Evolutionary Origins and Diversification of the Mycorrhizal Mutualists.</title>
        <authorList>
            <consortium name="DOE Joint Genome Institute"/>
            <consortium name="Mycorrhizal Genomics Consortium"/>
            <person name="Kohler A."/>
            <person name="Kuo A."/>
            <person name="Nagy L.G."/>
            <person name="Floudas D."/>
            <person name="Copeland A."/>
            <person name="Barry K.W."/>
            <person name="Cichocki N."/>
            <person name="Veneault-Fourrey C."/>
            <person name="LaButti K."/>
            <person name="Lindquist E.A."/>
            <person name="Lipzen A."/>
            <person name="Lundell T."/>
            <person name="Morin E."/>
            <person name="Murat C."/>
            <person name="Riley R."/>
            <person name="Ohm R."/>
            <person name="Sun H."/>
            <person name="Tunlid A."/>
            <person name="Henrissat B."/>
            <person name="Grigoriev I.V."/>
            <person name="Hibbett D.S."/>
            <person name="Martin F."/>
        </authorList>
    </citation>
    <scope>NUCLEOTIDE SEQUENCE [LARGE SCALE GENOMIC DNA]</scope>
    <source>
        <strain evidence="2 3">Koide BX008</strain>
    </source>
</reference>
<name>A0A0C2S2I4_AMAMK</name>
<evidence type="ECO:0000313" key="1">
    <source>
        <dbReference type="EMBL" id="KIL55557.1"/>
    </source>
</evidence>